<keyword evidence="5" id="KW-0489">Methyltransferase</keyword>
<keyword evidence="6" id="KW-0808">Transferase</keyword>
<comment type="caution">
    <text evidence="13">The sequence shown here is derived from an EMBL/GenBank/DDBJ whole genome shotgun (WGS) entry which is preliminary data.</text>
</comment>
<evidence type="ECO:0000256" key="1">
    <source>
        <dbReference type="ARBA" id="ARBA00001286"/>
    </source>
</evidence>
<accession>A0AAN7W2P1</accession>
<evidence type="ECO:0000256" key="6">
    <source>
        <dbReference type="ARBA" id="ARBA00022679"/>
    </source>
</evidence>
<feature type="domain" description="Methylated-DNA-[protein]-cysteine S-methyltransferase DNA binding" evidence="12">
    <location>
        <begin position="15"/>
        <end position="102"/>
    </location>
</feature>
<evidence type="ECO:0000313" key="13">
    <source>
        <dbReference type="EMBL" id="KAK5694917.1"/>
    </source>
</evidence>
<comment type="catalytic activity">
    <reaction evidence="1">
        <text>a 4-O-methyl-thymidine in DNA + L-cysteinyl-[protein] = a thymidine in DNA + S-methyl-L-cysteinyl-[protein]</text>
        <dbReference type="Rhea" id="RHEA:53428"/>
        <dbReference type="Rhea" id="RHEA-COMP:10131"/>
        <dbReference type="Rhea" id="RHEA-COMP:10132"/>
        <dbReference type="Rhea" id="RHEA-COMP:13555"/>
        <dbReference type="Rhea" id="RHEA-COMP:13556"/>
        <dbReference type="ChEBI" id="CHEBI:29950"/>
        <dbReference type="ChEBI" id="CHEBI:82612"/>
        <dbReference type="ChEBI" id="CHEBI:137386"/>
        <dbReference type="ChEBI" id="CHEBI:137387"/>
        <dbReference type="EC" id="2.1.1.63"/>
    </reaction>
</comment>
<evidence type="ECO:0000256" key="8">
    <source>
        <dbReference type="ARBA" id="ARBA00023204"/>
    </source>
</evidence>
<dbReference type="AlphaFoldDB" id="A0AAN7W2P1"/>
<keyword evidence="8" id="KW-0234">DNA repair</keyword>
<dbReference type="PROSITE" id="PS00374">
    <property type="entry name" value="MGMT"/>
    <property type="match status" value="1"/>
</dbReference>
<dbReference type="GO" id="GO:0006281">
    <property type="term" value="P:DNA repair"/>
    <property type="evidence" value="ECO:0007669"/>
    <property type="project" value="UniProtKB-KW"/>
</dbReference>
<dbReference type="Pfam" id="PF01035">
    <property type="entry name" value="DNA_binding_1"/>
    <property type="match status" value="1"/>
</dbReference>
<dbReference type="Proteomes" id="UP001310594">
    <property type="component" value="Unassembled WGS sequence"/>
</dbReference>
<dbReference type="Gene3D" id="1.10.10.10">
    <property type="entry name" value="Winged helix-like DNA-binding domain superfamily/Winged helix DNA-binding domain"/>
    <property type="match status" value="1"/>
</dbReference>
<dbReference type="GO" id="GO:0003908">
    <property type="term" value="F:methylated-DNA-[protein]-cysteine S-methyltransferase activity"/>
    <property type="evidence" value="ECO:0007669"/>
    <property type="project" value="UniProtKB-EC"/>
</dbReference>
<dbReference type="PANTHER" id="PTHR10815:SF13">
    <property type="entry name" value="METHYLATED-DNA--PROTEIN-CYSTEINE METHYLTRANSFERASE"/>
    <property type="match status" value="1"/>
</dbReference>
<dbReference type="CDD" id="cd06445">
    <property type="entry name" value="ATase"/>
    <property type="match status" value="1"/>
</dbReference>
<organism evidence="13 14">
    <name type="scientific">Elasticomyces elasticus</name>
    <dbReference type="NCBI Taxonomy" id="574655"/>
    <lineage>
        <taxon>Eukaryota</taxon>
        <taxon>Fungi</taxon>
        <taxon>Dikarya</taxon>
        <taxon>Ascomycota</taxon>
        <taxon>Pezizomycotina</taxon>
        <taxon>Dothideomycetes</taxon>
        <taxon>Dothideomycetidae</taxon>
        <taxon>Mycosphaerellales</taxon>
        <taxon>Teratosphaeriaceae</taxon>
        <taxon>Elasticomyces</taxon>
    </lineage>
</organism>
<dbReference type="InterPro" id="IPR014048">
    <property type="entry name" value="MethylDNA_cys_MeTrfase_DNA-bd"/>
</dbReference>
<evidence type="ECO:0000259" key="12">
    <source>
        <dbReference type="Pfam" id="PF01035"/>
    </source>
</evidence>
<evidence type="ECO:0000256" key="4">
    <source>
        <dbReference type="ARBA" id="ARBA00015377"/>
    </source>
</evidence>
<dbReference type="NCBIfam" id="TIGR00589">
    <property type="entry name" value="ogt"/>
    <property type="match status" value="1"/>
</dbReference>
<gene>
    <name evidence="13" type="ORF">LTR97_009512</name>
</gene>
<comment type="similarity">
    <text evidence="2">Belongs to the MGMT family.</text>
</comment>
<evidence type="ECO:0000313" key="14">
    <source>
        <dbReference type="Proteomes" id="UP001310594"/>
    </source>
</evidence>
<proteinExistence type="inferred from homology"/>
<name>A0AAN7W2P1_9PEZI</name>
<keyword evidence="7" id="KW-0227">DNA damage</keyword>
<dbReference type="SUPFAM" id="SSF46767">
    <property type="entry name" value="Methylated DNA-protein cysteine methyltransferase, C-terminal domain"/>
    <property type="match status" value="1"/>
</dbReference>
<dbReference type="InterPro" id="IPR036217">
    <property type="entry name" value="MethylDNA_cys_MeTrfase_DNAb"/>
</dbReference>
<dbReference type="GO" id="GO:0032259">
    <property type="term" value="P:methylation"/>
    <property type="evidence" value="ECO:0007669"/>
    <property type="project" value="UniProtKB-KW"/>
</dbReference>
<reference evidence="13" key="1">
    <citation type="submission" date="2023-08" db="EMBL/GenBank/DDBJ databases">
        <title>Black Yeasts Isolated from many extreme environments.</title>
        <authorList>
            <person name="Coleine C."/>
            <person name="Stajich J.E."/>
            <person name="Selbmann L."/>
        </authorList>
    </citation>
    <scope>NUCLEOTIDE SEQUENCE</scope>
    <source>
        <strain evidence="13">CCFEE 5810</strain>
    </source>
</reference>
<dbReference type="PANTHER" id="PTHR10815">
    <property type="entry name" value="METHYLATED-DNA--PROTEIN-CYSTEINE METHYLTRANSFERASE"/>
    <property type="match status" value="1"/>
</dbReference>
<comment type="catalytic activity">
    <reaction evidence="11">
        <text>a 6-O-methyl-2'-deoxyguanosine in DNA + L-cysteinyl-[protein] = S-methyl-L-cysteinyl-[protein] + a 2'-deoxyguanosine in DNA</text>
        <dbReference type="Rhea" id="RHEA:24000"/>
        <dbReference type="Rhea" id="RHEA-COMP:10131"/>
        <dbReference type="Rhea" id="RHEA-COMP:10132"/>
        <dbReference type="Rhea" id="RHEA-COMP:11367"/>
        <dbReference type="Rhea" id="RHEA-COMP:11368"/>
        <dbReference type="ChEBI" id="CHEBI:29950"/>
        <dbReference type="ChEBI" id="CHEBI:82612"/>
        <dbReference type="ChEBI" id="CHEBI:85445"/>
        <dbReference type="ChEBI" id="CHEBI:85448"/>
        <dbReference type="EC" id="2.1.1.63"/>
    </reaction>
</comment>
<dbReference type="EMBL" id="JAVRQU010000015">
    <property type="protein sequence ID" value="KAK5694917.1"/>
    <property type="molecule type" value="Genomic_DNA"/>
</dbReference>
<evidence type="ECO:0000256" key="5">
    <source>
        <dbReference type="ARBA" id="ARBA00022603"/>
    </source>
</evidence>
<evidence type="ECO:0000256" key="2">
    <source>
        <dbReference type="ARBA" id="ARBA00008711"/>
    </source>
</evidence>
<evidence type="ECO:0000256" key="11">
    <source>
        <dbReference type="ARBA" id="ARBA00049348"/>
    </source>
</evidence>
<evidence type="ECO:0000256" key="3">
    <source>
        <dbReference type="ARBA" id="ARBA00011918"/>
    </source>
</evidence>
<sequence>MASINSTSPTITITPYQTRVYALLNQIPKGKVSTYAALSKALDSSPRAVGGALRRNPFAPDVPCHRVISADGYVGGFKGEWQKAPSGINCEKKLALLAEEGVLFTEKGMLIEKMRVWSDFCV</sequence>
<protein>
    <recommendedName>
        <fullName evidence="4">Methylated-DNA--protein-cysteine methyltransferase</fullName>
        <ecNumber evidence="3">2.1.1.63</ecNumber>
    </recommendedName>
    <alternativeName>
        <fullName evidence="9">6-O-methylguanine-DNA methyltransferase</fullName>
    </alternativeName>
    <alternativeName>
        <fullName evidence="10">O-6-methylguanine-DNA-alkyltransferase</fullName>
    </alternativeName>
</protein>
<evidence type="ECO:0000256" key="9">
    <source>
        <dbReference type="ARBA" id="ARBA00030795"/>
    </source>
</evidence>
<dbReference type="InterPro" id="IPR036388">
    <property type="entry name" value="WH-like_DNA-bd_sf"/>
</dbReference>
<evidence type="ECO:0000256" key="10">
    <source>
        <dbReference type="ARBA" id="ARBA00031621"/>
    </source>
</evidence>
<dbReference type="InterPro" id="IPR001497">
    <property type="entry name" value="MethylDNA_cys_MeTrfase_AS"/>
</dbReference>
<dbReference type="EC" id="2.1.1.63" evidence="3"/>
<evidence type="ECO:0000256" key="7">
    <source>
        <dbReference type="ARBA" id="ARBA00022763"/>
    </source>
</evidence>